<dbReference type="EMBL" id="QJSX01000017">
    <property type="protein sequence ID" value="PYE50486.1"/>
    <property type="molecule type" value="Genomic_DNA"/>
</dbReference>
<organism evidence="2 3">
    <name type="scientific">Deinococcus yavapaiensis KR-236</name>
    <dbReference type="NCBI Taxonomy" id="694435"/>
    <lineage>
        <taxon>Bacteria</taxon>
        <taxon>Thermotogati</taxon>
        <taxon>Deinococcota</taxon>
        <taxon>Deinococci</taxon>
        <taxon>Deinococcales</taxon>
        <taxon>Deinococcaceae</taxon>
        <taxon>Deinococcus</taxon>
    </lineage>
</organism>
<comment type="caution">
    <text evidence="2">The sequence shown here is derived from an EMBL/GenBank/DDBJ whole genome shotgun (WGS) entry which is preliminary data.</text>
</comment>
<accession>A0A318S0R8</accession>
<dbReference type="Proteomes" id="UP000248326">
    <property type="component" value="Unassembled WGS sequence"/>
</dbReference>
<evidence type="ECO:0000313" key="2">
    <source>
        <dbReference type="EMBL" id="PYE50486.1"/>
    </source>
</evidence>
<feature type="region of interest" description="Disordered" evidence="1">
    <location>
        <begin position="9"/>
        <end position="28"/>
    </location>
</feature>
<name>A0A318S0R8_9DEIO</name>
<protein>
    <submittedName>
        <fullName evidence="2">Uncharacterized protein</fullName>
    </submittedName>
</protein>
<evidence type="ECO:0000313" key="3">
    <source>
        <dbReference type="Proteomes" id="UP000248326"/>
    </source>
</evidence>
<dbReference type="AlphaFoldDB" id="A0A318S0R8"/>
<gene>
    <name evidence="2" type="ORF">DES52_1174</name>
</gene>
<proteinExistence type="predicted"/>
<evidence type="ECO:0000256" key="1">
    <source>
        <dbReference type="SAM" id="MobiDB-lite"/>
    </source>
</evidence>
<reference evidence="2 3" key="1">
    <citation type="submission" date="2018-06" db="EMBL/GenBank/DDBJ databases">
        <title>Genomic Encyclopedia of Type Strains, Phase IV (KMG-IV): sequencing the most valuable type-strain genomes for metagenomic binning, comparative biology and taxonomic classification.</title>
        <authorList>
            <person name="Goeker M."/>
        </authorList>
    </citation>
    <scope>NUCLEOTIDE SEQUENCE [LARGE SCALE GENOMIC DNA]</scope>
    <source>
        <strain evidence="2 3">DSM 18048</strain>
    </source>
</reference>
<sequence length="64" mass="6717">MGTAVFACFTRGGNHPQDSKKEGPSTLSTSGTFNFLHMTDAGIERSSVPGMPVSFANPVSEARV</sequence>
<keyword evidence="3" id="KW-1185">Reference proteome</keyword>